<dbReference type="SUPFAM" id="SSF57701">
    <property type="entry name" value="Zn2/Cys6 DNA-binding domain"/>
    <property type="match status" value="1"/>
</dbReference>
<dbReference type="EMBL" id="JAGTJR010000015">
    <property type="protein sequence ID" value="KAH7048434.1"/>
    <property type="molecule type" value="Genomic_DNA"/>
</dbReference>
<evidence type="ECO:0000256" key="2">
    <source>
        <dbReference type="ARBA" id="ARBA00022833"/>
    </source>
</evidence>
<dbReference type="InterPro" id="IPR001138">
    <property type="entry name" value="Zn2Cys6_DnaBD"/>
</dbReference>
<keyword evidence="4" id="KW-0238">DNA-binding</keyword>
<keyword evidence="3" id="KW-0805">Transcription regulation</keyword>
<keyword evidence="9" id="KW-1185">Reference proteome</keyword>
<dbReference type="PANTHER" id="PTHR31944:SF131">
    <property type="entry name" value="HEME-RESPONSIVE ZINC FINGER TRANSCRIPTION FACTOR HAP1"/>
    <property type="match status" value="1"/>
</dbReference>
<evidence type="ECO:0000256" key="3">
    <source>
        <dbReference type="ARBA" id="ARBA00023015"/>
    </source>
</evidence>
<evidence type="ECO:0000256" key="1">
    <source>
        <dbReference type="ARBA" id="ARBA00022723"/>
    </source>
</evidence>
<feature type="domain" description="Zn(2)-C6 fungal-type" evidence="7">
    <location>
        <begin position="13"/>
        <end position="44"/>
    </location>
</feature>
<protein>
    <recommendedName>
        <fullName evidence="7">Zn(2)-C6 fungal-type domain-containing protein</fullName>
    </recommendedName>
</protein>
<dbReference type="Pfam" id="PF04082">
    <property type="entry name" value="Fungal_trans"/>
    <property type="match status" value="1"/>
</dbReference>
<dbReference type="CDD" id="cd12148">
    <property type="entry name" value="fungal_TF_MHR"/>
    <property type="match status" value="1"/>
</dbReference>
<dbReference type="CDD" id="cd00067">
    <property type="entry name" value="GAL4"/>
    <property type="match status" value="1"/>
</dbReference>
<evidence type="ECO:0000256" key="5">
    <source>
        <dbReference type="ARBA" id="ARBA00023163"/>
    </source>
</evidence>
<dbReference type="SMART" id="SM00906">
    <property type="entry name" value="Fungal_trans"/>
    <property type="match status" value="1"/>
</dbReference>
<dbReference type="InterPro" id="IPR051430">
    <property type="entry name" value="Fungal_TF_Env_Response"/>
</dbReference>
<organism evidence="8 9">
    <name type="scientific">Macrophomina phaseolina</name>
    <dbReference type="NCBI Taxonomy" id="35725"/>
    <lineage>
        <taxon>Eukaryota</taxon>
        <taxon>Fungi</taxon>
        <taxon>Dikarya</taxon>
        <taxon>Ascomycota</taxon>
        <taxon>Pezizomycotina</taxon>
        <taxon>Dothideomycetes</taxon>
        <taxon>Dothideomycetes incertae sedis</taxon>
        <taxon>Botryosphaeriales</taxon>
        <taxon>Botryosphaeriaceae</taxon>
        <taxon>Macrophomina</taxon>
    </lineage>
</organism>
<keyword evidence="2" id="KW-0862">Zinc</keyword>
<evidence type="ECO:0000313" key="9">
    <source>
        <dbReference type="Proteomes" id="UP000774617"/>
    </source>
</evidence>
<gene>
    <name evidence="8" type="ORF">B0J12DRAFT_114739</name>
</gene>
<dbReference type="InterPro" id="IPR007219">
    <property type="entry name" value="XnlR_reg_dom"/>
</dbReference>
<sequence>MQPSRKRPRPTLSCRECRQRKLRCDRSQPCQQCAKGQREGLCIFDTEQPRREPANQVSADPKYRTSAIRNAANQHGDLLPSRTQAPQVQGGIIEDLQARVASLEAIIHAERAVPERLQNLVEQAIGTLSVKDDRCRYYGNGYRYGLFERVHGMASSMLQPSADPQLWSLAKEVQGLSKRLAADRAPPQKNGGHSLTHLRDALLEKDVCGSLLDAYFALYEERLAILHKPTFMPSYSYFMDKIDPSTTDNHVEPQLYAAIGLAAHHLQSSDHPHRDAARQWLRLHPFAAIEAWSRALPRRARAGLPALQTQTLLVLSQPARGVHIHEYWQSTNSLVRSAMTLGLHREPNQFRRFTIPQADLRRRLWWSIVEMDLRASTSYGMPASISPEDTDCLQNPFPDTLDVNAFFAGTLSDDQFNITQDCLAQSLSSRLAFANTTSRPVHPTSRARVTQLWREINDATIECPLLIVPEAAHMECRQKTFIAFFIALHGTLLMSVELFLAAGKTTSADCVHGAAKLLRSLNHLVPNGQAERAIEPYLNLFVVEYMHDIYKAVAVVSTYLDSCRNRPDVDDTALNPDSLFPLLKSTIRVFIERVAFEYLNLKDILSLSISVSLAEARYRKGEERETVREGLVDTLESLRNVLSDSTKSDLATTHLDAVITDMPFDAIEMADEDAFDIGVSHVFRSNFTAHCV</sequence>
<evidence type="ECO:0000256" key="4">
    <source>
        <dbReference type="ARBA" id="ARBA00023125"/>
    </source>
</evidence>
<dbReference type="InterPro" id="IPR036864">
    <property type="entry name" value="Zn2-C6_fun-type_DNA-bd_sf"/>
</dbReference>
<dbReference type="Gene3D" id="4.10.240.10">
    <property type="entry name" value="Zn(2)-C6 fungal-type DNA-binding domain"/>
    <property type="match status" value="1"/>
</dbReference>
<dbReference type="SMART" id="SM00066">
    <property type="entry name" value="GAL4"/>
    <property type="match status" value="1"/>
</dbReference>
<dbReference type="PROSITE" id="PS50048">
    <property type="entry name" value="ZN2_CY6_FUNGAL_2"/>
    <property type="match status" value="1"/>
</dbReference>
<evidence type="ECO:0000313" key="8">
    <source>
        <dbReference type="EMBL" id="KAH7048434.1"/>
    </source>
</evidence>
<keyword evidence="6" id="KW-0539">Nucleus</keyword>
<dbReference type="PANTHER" id="PTHR31944">
    <property type="entry name" value="HEME-RESPONSIVE ZINC FINGER TRANSCRIPTION FACTOR HAP1"/>
    <property type="match status" value="1"/>
</dbReference>
<proteinExistence type="predicted"/>
<evidence type="ECO:0000259" key="7">
    <source>
        <dbReference type="PROSITE" id="PS50048"/>
    </source>
</evidence>
<comment type="caution">
    <text evidence="8">The sequence shown here is derived from an EMBL/GenBank/DDBJ whole genome shotgun (WGS) entry which is preliminary data.</text>
</comment>
<evidence type="ECO:0000256" key="6">
    <source>
        <dbReference type="ARBA" id="ARBA00023242"/>
    </source>
</evidence>
<dbReference type="PROSITE" id="PS00463">
    <property type="entry name" value="ZN2_CY6_FUNGAL_1"/>
    <property type="match status" value="1"/>
</dbReference>
<dbReference type="Proteomes" id="UP000774617">
    <property type="component" value="Unassembled WGS sequence"/>
</dbReference>
<reference evidence="8 9" key="1">
    <citation type="journal article" date="2021" name="Nat. Commun.">
        <title>Genetic determinants of endophytism in the Arabidopsis root mycobiome.</title>
        <authorList>
            <person name="Mesny F."/>
            <person name="Miyauchi S."/>
            <person name="Thiergart T."/>
            <person name="Pickel B."/>
            <person name="Atanasova L."/>
            <person name="Karlsson M."/>
            <person name="Huettel B."/>
            <person name="Barry K.W."/>
            <person name="Haridas S."/>
            <person name="Chen C."/>
            <person name="Bauer D."/>
            <person name="Andreopoulos W."/>
            <person name="Pangilinan J."/>
            <person name="LaButti K."/>
            <person name="Riley R."/>
            <person name="Lipzen A."/>
            <person name="Clum A."/>
            <person name="Drula E."/>
            <person name="Henrissat B."/>
            <person name="Kohler A."/>
            <person name="Grigoriev I.V."/>
            <person name="Martin F.M."/>
            <person name="Hacquard S."/>
        </authorList>
    </citation>
    <scope>NUCLEOTIDE SEQUENCE [LARGE SCALE GENOMIC DNA]</scope>
    <source>
        <strain evidence="8 9">MPI-SDFR-AT-0080</strain>
    </source>
</reference>
<keyword evidence="5" id="KW-0804">Transcription</keyword>
<keyword evidence="1" id="KW-0479">Metal-binding</keyword>
<dbReference type="Pfam" id="PF00172">
    <property type="entry name" value="Zn_clus"/>
    <property type="match status" value="1"/>
</dbReference>
<name>A0ABQ8G8Y3_9PEZI</name>
<accession>A0ABQ8G8Y3</accession>